<feature type="domain" description="FAD/NAD(P)-binding" evidence="5">
    <location>
        <begin position="5"/>
        <end position="305"/>
    </location>
</feature>
<dbReference type="PRINTS" id="PR00411">
    <property type="entry name" value="PNDRDTASEI"/>
</dbReference>
<dbReference type="InterPro" id="IPR050446">
    <property type="entry name" value="FAD-oxidoreductase/Apoptosis"/>
</dbReference>
<keyword evidence="3" id="KW-0274">FAD</keyword>
<comment type="caution">
    <text evidence="7">The sequence shown here is derived from an EMBL/GenBank/DDBJ whole genome shotgun (WGS) entry which is preliminary data.</text>
</comment>
<dbReference type="eggNOG" id="COG0446">
    <property type="taxonomic scope" value="Bacteria"/>
</dbReference>
<dbReference type="InterPro" id="IPR023753">
    <property type="entry name" value="FAD/NAD-binding_dom"/>
</dbReference>
<comment type="cofactor">
    <cofactor evidence="1">
        <name>FAD</name>
        <dbReference type="ChEBI" id="CHEBI:57692"/>
    </cofactor>
</comment>
<dbReference type="Gene3D" id="3.50.50.60">
    <property type="entry name" value="FAD/NAD(P)-binding domain"/>
    <property type="match status" value="2"/>
</dbReference>
<accession>T0HF24</accession>
<dbReference type="AlphaFoldDB" id="T0HF24"/>
<proteinExistence type="predicted"/>
<organism evidence="7 8">
    <name type="scientific">Sphingobium lactosutens DS20</name>
    <dbReference type="NCBI Taxonomy" id="1331060"/>
    <lineage>
        <taxon>Bacteria</taxon>
        <taxon>Pseudomonadati</taxon>
        <taxon>Pseudomonadota</taxon>
        <taxon>Alphaproteobacteria</taxon>
        <taxon>Sphingomonadales</taxon>
        <taxon>Sphingomonadaceae</taxon>
        <taxon>Sphingobium</taxon>
    </lineage>
</organism>
<evidence type="ECO:0000256" key="2">
    <source>
        <dbReference type="ARBA" id="ARBA00022630"/>
    </source>
</evidence>
<feature type="domain" description="Reductase C-terminal" evidence="6">
    <location>
        <begin position="324"/>
        <end position="407"/>
    </location>
</feature>
<dbReference type="InterPro" id="IPR028202">
    <property type="entry name" value="Reductase_C"/>
</dbReference>
<dbReference type="EMBL" id="ATDP01000089">
    <property type="protein sequence ID" value="EQB14951.1"/>
    <property type="molecule type" value="Genomic_DNA"/>
</dbReference>
<sequence length="428" mass="46198">MNIRFDTLIVGGGHAGAQVAIALRQRKYEGTVAIAGEESFLPYERPPLSKEYLAGEKNFERLLIRPKAFWDERNIEILLGHKAVAVDPEAQEVRFAQGVTIRYGELVWATGGHARSLSCEGDGLEGIHTVRNLHDVDQMLADIFKVEDVVVIGGGYIGLEAAAALSKFGKKVTILEALGRVLARVTGPELSRYVEDKHRSHGIDVRLGASVASIEGTDGKVSGVRLTDGTTVAAQMVIVGIGIVPAVQPLIDVGAAVAAGAPVNDYCQTALPHIWAVGDCALHHNKFAGGGQMRIESVQNANDMATIAAKGILGTPERYENVPWFWSNQYDMRLQTVGILGGYDEELVRGDPKTESFSVIYRRKGKVVAIDTVNAMKDYVQGKMLVTDGFLLDAADLTDATRPLKDVVASHCAKTNIRSIKKALDDEG</sequence>
<evidence type="ECO:0000313" key="8">
    <source>
        <dbReference type="Proteomes" id="UP000015531"/>
    </source>
</evidence>
<keyword evidence="4" id="KW-0560">Oxidoreductase</keyword>
<gene>
    <name evidence="7" type="ORF">RLDS_12330</name>
</gene>
<evidence type="ECO:0000256" key="4">
    <source>
        <dbReference type="ARBA" id="ARBA00023002"/>
    </source>
</evidence>
<dbReference type="Proteomes" id="UP000015531">
    <property type="component" value="Unassembled WGS sequence"/>
</dbReference>
<dbReference type="GO" id="GO:0016651">
    <property type="term" value="F:oxidoreductase activity, acting on NAD(P)H"/>
    <property type="evidence" value="ECO:0007669"/>
    <property type="project" value="TreeGrafter"/>
</dbReference>
<evidence type="ECO:0000313" key="7">
    <source>
        <dbReference type="EMBL" id="EQB14951.1"/>
    </source>
</evidence>
<dbReference type="Gene3D" id="3.30.390.30">
    <property type="match status" value="1"/>
</dbReference>
<dbReference type="InterPro" id="IPR036188">
    <property type="entry name" value="FAD/NAD-bd_sf"/>
</dbReference>
<reference evidence="7 8" key="1">
    <citation type="journal article" date="2013" name="Genome Announc.">
        <title>Draft Genome Sequence of Sphingobium lactosutens Strain DS20T, Isolated from a Hexachlorocyclohexane Dumpsite.</title>
        <authorList>
            <person name="Kumar R."/>
            <person name="Dwivedi V."/>
            <person name="Negi V."/>
            <person name="Khurana J.P."/>
            <person name="Lal R."/>
        </authorList>
    </citation>
    <scope>NUCLEOTIDE SEQUENCE [LARGE SCALE GENOMIC DNA]</scope>
    <source>
        <strain evidence="7 8">DS20</strain>
    </source>
</reference>
<dbReference type="SUPFAM" id="SSF51905">
    <property type="entry name" value="FAD/NAD(P)-binding domain"/>
    <property type="match status" value="2"/>
</dbReference>
<dbReference type="Pfam" id="PF14759">
    <property type="entry name" value="Reductase_C"/>
    <property type="match status" value="1"/>
</dbReference>
<evidence type="ECO:0008006" key="9">
    <source>
        <dbReference type="Google" id="ProtNLM"/>
    </source>
</evidence>
<evidence type="ECO:0000256" key="3">
    <source>
        <dbReference type="ARBA" id="ARBA00022827"/>
    </source>
</evidence>
<evidence type="ECO:0000259" key="5">
    <source>
        <dbReference type="Pfam" id="PF07992"/>
    </source>
</evidence>
<protein>
    <recommendedName>
        <fullName evidence="9">FAD-dependent pyridine nucleotide-disulfide oxidoreductase</fullName>
    </recommendedName>
</protein>
<dbReference type="RefSeq" id="WP_021226147.1">
    <property type="nucleotide sequence ID" value="NZ_ATDP01000089.1"/>
</dbReference>
<dbReference type="PRINTS" id="PR00368">
    <property type="entry name" value="FADPNR"/>
</dbReference>
<dbReference type="PATRIC" id="fig|1331060.3.peg.2342"/>
<dbReference type="Pfam" id="PF07992">
    <property type="entry name" value="Pyr_redox_2"/>
    <property type="match status" value="1"/>
</dbReference>
<dbReference type="SUPFAM" id="SSF55424">
    <property type="entry name" value="FAD/NAD-linked reductases, dimerisation (C-terminal) domain"/>
    <property type="match status" value="1"/>
</dbReference>
<dbReference type="OrthoDB" id="7809559at2"/>
<name>T0HF24_9SPHN</name>
<keyword evidence="8" id="KW-1185">Reference proteome</keyword>
<dbReference type="GO" id="GO:0005737">
    <property type="term" value="C:cytoplasm"/>
    <property type="evidence" value="ECO:0007669"/>
    <property type="project" value="TreeGrafter"/>
</dbReference>
<evidence type="ECO:0000256" key="1">
    <source>
        <dbReference type="ARBA" id="ARBA00001974"/>
    </source>
</evidence>
<evidence type="ECO:0000259" key="6">
    <source>
        <dbReference type="Pfam" id="PF14759"/>
    </source>
</evidence>
<dbReference type="InterPro" id="IPR016156">
    <property type="entry name" value="FAD/NAD-linked_Rdtase_dimer_sf"/>
</dbReference>
<dbReference type="PANTHER" id="PTHR43557">
    <property type="entry name" value="APOPTOSIS-INDUCING FACTOR 1"/>
    <property type="match status" value="1"/>
</dbReference>
<keyword evidence="2" id="KW-0285">Flavoprotein</keyword>
<dbReference type="PANTHER" id="PTHR43557:SF2">
    <property type="entry name" value="RIESKE DOMAIN-CONTAINING PROTEIN-RELATED"/>
    <property type="match status" value="1"/>
</dbReference>